<feature type="region of interest" description="Disordered" evidence="1">
    <location>
        <begin position="37"/>
        <end position="77"/>
    </location>
</feature>
<dbReference type="Proteomes" id="UP000467841">
    <property type="component" value="Unassembled WGS sequence"/>
</dbReference>
<evidence type="ECO:0000256" key="1">
    <source>
        <dbReference type="SAM" id="MobiDB-lite"/>
    </source>
</evidence>
<comment type="caution">
    <text evidence="3">The sequence shown here is derived from an EMBL/GenBank/DDBJ whole genome shotgun (WGS) entry which is preliminary data.</text>
</comment>
<evidence type="ECO:0000313" key="3">
    <source>
        <dbReference type="EMBL" id="CAA7023336.1"/>
    </source>
</evidence>
<protein>
    <submittedName>
        <fullName evidence="3">Uncharacterized protein</fullName>
    </submittedName>
</protein>
<feature type="signal peptide" evidence="2">
    <location>
        <begin position="1"/>
        <end position="19"/>
    </location>
</feature>
<name>A0A6D2IB66_9BRAS</name>
<evidence type="ECO:0000313" key="4">
    <source>
        <dbReference type="Proteomes" id="UP000467841"/>
    </source>
</evidence>
<feature type="chain" id="PRO_5025486144" evidence="2">
    <location>
        <begin position="20"/>
        <end position="77"/>
    </location>
</feature>
<keyword evidence="2" id="KW-0732">Signal</keyword>
<gene>
    <name evidence="3" type="ORF">MERR_LOCUS10571</name>
</gene>
<keyword evidence="4" id="KW-1185">Reference proteome</keyword>
<reference evidence="3" key="1">
    <citation type="submission" date="2020-01" db="EMBL/GenBank/DDBJ databases">
        <authorList>
            <person name="Mishra B."/>
        </authorList>
    </citation>
    <scope>NUCLEOTIDE SEQUENCE [LARGE SCALE GENOMIC DNA]</scope>
</reference>
<sequence>MKLVILVSFLLFLPMFSSGLVENSHLENAHNEVVTNGGRIDLEMDYDKPHSRPPKSSDQPPRAPPRRAYSKDKTKQN</sequence>
<feature type="compositionally biased region" description="Basic and acidic residues" evidence="1">
    <location>
        <begin position="40"/>
        <end position="50"/>
    </location>
</feature>
<evidence type="ECO:0000256" key="2">
    <source>
        <dbReference type="SAM" id="SignalP"/>
    </source>
</evidence>
<proteinExistence type="predicted"/>
<organism evidence="3 4">
    <name type="scientific">Microthlaspi erraticum</name>
    <dbReference type="NCBI Taxonomy" id="1685480"/>
    <lineage>
        <taxon>Eukaryota</taxon>
        <taxon>Viridiplantae</taxon>
        <taxon>Streptophyta</taxon>
        <taxon>Embryophyta</taxon>
        <taxon>Tracheophyta</taxon>
        <taxon>Spermatophyta</taxon>
        <taxon>Magnoliopsida</taxon>
        <taxon>eudicotyledons</taxon>
        <taxon>Gunneridae</taxon>
        <taxon>Pentapetalae</taxon>
        <taxon>rosids</taxon>
        <taxon>malvids</taxon>
        <taxon>Brassicales</taxon>
        <taxon>Brassicaceae</taxon>
        <taxon>Coluteocarpeae</taxon>
        <taxon>Microthlaspi</taxon>
    </lineage>
</organism>
<dbReference type="AlphaFoldDB" id="A0A6D2IB66"/>
<dbReference type="EMBL" id="CACVBM020000777">
    <property type="protein sequence ID" value="CAA7023336.1"/>
    <property type="molecule type" value="Genomic_DNA"/>
</dbReference>
<dbReference type="OrthoDB" id="1094071at2759"/>
<accession>A0A6D2IB66</accession>